<dbReference type="InterPro" id="IPR005268">
    <property type="entry name" value="CHP00725"/>
</dbReference>
<dbReference type="Gene3D" id="3.40.50.450">
    <property type="match status" value="1"/>
</dbReference>
<dbReference type="Proteomes" id="UP000570823">
    <property type="component" value="Unassembled WGS sequence"/>
</dbReference>
<reference evidence="1 2" key="1">
    <citation type="submission" date="2020-06" db="EMBL/GenBank/DDBJ databases">
        <title>Methanofollis fontis sp. nov., a methanogen isolated from marine sediments near a cold seep at Four-Way Closure Ridge offshore southwestern Taiwan.</title>
        <authorList>
            <person name="Chen S.-C."/>
            <person name="Teng N.-H."/>
            <person name="Lin Y.-S."/>
            <person name="Lai M.-C."/>
            <person name="Chen H.-H."/>
            <person name="Wang C.-C."/>
        </authorList>
    </citation>
    <scope>NUCLEOTIDE SEQUENCE [LARGE SCALE GENOMIC DNA]</scope>
    <source>
        <strain evidence="1 2">DSM 2702</strain>
    </source>
</reference>
<sequence>MQIAIVGAGDCSPEEYEAAEIAGYLIAGNHETLVCGGLGGVMEAACKGAKEAGGTTVGILPGTGGENPYLDVVIRTGLGHARNALVVGSADAVIAIGGKFGTLSEIALALKMKKAVFGVGTWKIDGVFPCATPEEAVLMAVRASRLSR</sequence>
<organism evidence="1 2">
    <name type="scientific">Methanofollis tationis</name>
    <dbReference type="NCBI Taxonomy" id="81417"/>
    <lineage>
        <taxon>Archaea</taxon>
        <taxon>Methanobacteriati</taxon>
        <taxon>Methanobacteriota</taxon>
        <taxon>Stenosarchaea group</taxon>
        <taxon>Methanomicrobia</taxon>
        <taxon>Methanomicrobiales</taxon>
        <taxon>Methanomicrobiaceae</taxon>
        <taxon>Methanofollis</taxon>
    </lineage>
</organism>
<dbReference type="SUPFAM" id="SSF102405">
    <property type="entry name" value="MCP/YpsA-like"/>
    <property type="match status" value="1"/>
</dbReference>
<dbReference type="EMBL" id="JABXWR010000001">
    <property type="protein sequence ID" value="NVO67381.1"/>
    <property type="molecule type" value="Genomic_DNA"/>
</dbReference>
<dbReference type="PANTHER" id="PTHR43393:SF3">
    <property type="entry name" value="LYSINE DECARBOXYLASE-LIKE PROTEIN"/>
    <property type="match status" value="1"/>
</dbReference>
<evidence type="ECO:0000313" key="1">
    <source>
        <dbReference type="EMBL" id="NVO67381.1"/>
    </source>
</evidence>
<name>A0A7K4HQ67_9EURY</name>
<dbReference type="NCBIfam" id="TIGR00725">
    <property type="entry name" value="TIGR00725 family protein"/>
    <property type="match status" value="1"/>
</dbReference>
<protein>
    <submittedName>
        <fullName evidence="1">TIGR00725 family protein</fullName>
    </submittedName>
</protein>
<dbReference type="InterPro" id="IPR052341">
    <property type="entry name" value="LOG_family_nucleotidases"/>
</dbReference>
<dbReference type="InterPro" id="IPR041164">
    <property type="entry name" value="LDcluster4"/>
</dbReference>
<accession>A0A7K4HQ67</accession>
<comment type="caution">
    <text evidence="1">The sequence shown here is derived from an EMBL/GenBank/DDBJ whole genome shotgun (WGS) entry which is preliminary data.</text>
</comment>
<gene>
    <name evidence="1" type="ORF">HWN36_08705</name>
</gene>
<dbReference type="Pfam" id="PF18306">
    <property type="entry name" value="LDcluster4"/>
    <property type="match status" value="1"/>
</dbReference>
<dbReference type="AlphaFoldDB" id="A0A7K4HQ67"/>
<dbReference type="OrthoDB" id="9570at2157"/>
<keyword evidence="2" id="KW-1185">Reference proteome</keyword>
<dbReference type="PANTHER" id="PTHR43393">
    <property type="entry name" value="CYTOKININ RIBOSIDE 5'-MONOPHOSPHATE PHOSPHORIBOHYDROLASE"/>
    <property type="match status" value="1"/>
</dbReference>
<proteinExistence type="predicted"/>
<dbReference type="RefSeq" id="WP_176788976.1">
    <property type="nucleotide sequence ID" value="NZ_JABXWR010000001.1"/>
</dbReference>
<evidence type="ECO:0000313" key="2">
    <source>
        <dbReference type="Proteomes" id="UP000570823"/>
    </source>
</evidence>
<dbReference type="GO" id="GO:0005829">
    <property type="term" value="C:cytosol"/>
    <property type="evidence" value="ECO:0007669"/>
    <property type="project" value="TreeGrafter"/>
</dbReference>